<keyword evidence="2" id="KW-0802">TPR repeat</keyword>
<dbReference type="PANTHER" id="PTHR46797">
    <property type="entry name" value="HTH-TYPE TRANSCRIPTIONAL REGULATOR"/>
    <property type="match status" value="1"/>
</dbReference>
<evidence type="ECO:0000256" key="1">
    <source>
        <dbReference type="ARBA" id="ARBA00023125"/>
    </source>
</evidence>
<feature type="domain" description="HTH cro/C1-type" evidence="4">
    <location>
        <begin position="13"/>
        <end position="68"/>
    </location>
</feature>
<organism evidence="5 6">
    <name type="scientific">Streptomyces hiroshimensis</name>
    <dbReference type="NCBI Taxonomy" id="66424"/>
    <lineage>
        <taxon>Bacteria</taxon>
        <taxon>Bacillati</taxon>
        <taxon>Actinomycetota</taxon>
        <taxon>Actinomycetes</taxon>
        <taxon>Kitasatosporales</taxon>
        <taxon>Streptomycetaceae</taxon>
        <taxon>Streptomyces</taxon>
    </lineage>
</organism>
<proteinExistence type="predicted"/>
<evidence type="ECO:0000313" key="6">
    <source>
        <dbReference type="Proteomes" id="UP000659223"/>
    </source>
</evidence>
<dbReference type="InterPro" id="IPR011990">
    <property type="entry name" value="TPR-like_helical_dom_sf"/>
</dbReference>
<dbReference type="Proteomes" id="UP000659223">
    <property type="component" value="Unassembled WGS sequence"/>
</dbReference>
<dbReference type="CDD" id="cd00093">
    <property type="entry name" value="HTH_XRE"/>
    <property type="match status" value="1"/>
</dbReference>
<evidence type="ECO:0000256" key="2">
    <source>
        <dbReference type="PROSITE-ProRule" id="PRU00339"/>
    </source>
</evidence>
<feature type="repeat" description="TPR" evidence="2">
    <location>
        <begin position="340"/>
        <end position="373"/>
    </location>
</feature>
<gene>
    <name evidence="5" type="ORF">GCM10010324_16450</name>
</gene>
<dbReference type="PROSITE" id="PS50005">
    <property type="entry name" value="TPR"/>
    <property type="match status" value="1"/>
</dbReference>
<evidence type="ECO:0000256" key="3">
    <source>
        <dbReference type="SAM" id="MobiDB-lite"/>
    </source>
</evidence>
<dbReference type="InterPro" id="IPR001387">
    <property type="entry name" value="Cro/C1-type_HTH"/>
</dbReference>
<dbReference type="PROSITE" id="PS50943">
    <property type="entry name" value="HTH_CROC1"/>
    <property type="match status" value="1"/>
</dbReference>
<dbReference type="RefSeq" id="WP_190020904.1">
    <property type="nucleotide sequence ID" value="NZ_BMUT01000002.1"/>
</dbReference>
<sequence>MDPEGRRAFGARVANLRIQRGLTQKALASSVGRTTSWLSQVERGVQPVNRLDVLRLLADALGVPVNELRPDAPQPESAEPAPEPNDLDQARLLISGHAALGALLAAEEPEERPSLADLLVRVDLAWSLAHDGRLSQLSAEMNTLVPQLERATRTVAERERAQAFSLLARAYQALSAAFTRQNEADAAWVAADRSIAAAERSGRPLEVFAGTFRLAHAFVRLRRYDQADHTARTAASALARHLSRTGETPESLSVLGSLHLALAVVHARCGSRTEARQEIATARRLAARLGGDRNDLHLEFGPTNVEVQAVAIAVDLGDAGEALEAGESLNASGLSTERQARLALDLGRAHAQLRHSGEALSYFLRAEHLAPEMMRSHTSARSAIRDLVLVAGRSASAELKELARRADAMP</sequence>
<dbReference type="Gene3D" id="1.10.260.40">
    <property type="entry name" value="lambda repressor-like DNA-binding domains"/>
    <property type="match status" value="1"/>
</dbReference>
<dbReference type="SUPFAM" id="SSF47413">
    <property type="entry name" value="lambda repressor-like DNA-binding domains"/>
    <property type="match status" value="1"/>
</dbReference>
<comment type="caution">
    <text evidence="5">The sequence shown here is derived from an EMBL/GenBank/DDBJ whole genome shotgun (WGS) entry which is preliminary data.</text>
</comment>
<reference evidence="6" key="1">
    <citation type="journal article" date="2019" name="Int. J. Syst. Evol. Microbiol.">
        <title>The Global Catalogue of Microorganisms (GCM) 10K type strain sequencing project: providing services to taxonomists for standard genome sequencing and annotation.</title>
        <authorList>
            <consortium name="The Broad Institute Genomics Platform"/>
            <consortium name="The Broad Institute Genome Sequencing Center for Infectious Disease"/>
            <person name="Wu L."/>
            <person name="Ma J."/>
        </authorList>
    </citation>
    <scope>NUCLEOTIDE SEQUENCE [LARGE SCALE GENOMIC DNA]</scope>
    <source>
        <strain evidence="6">JCM 4586</strain>
    </source>
</reference>
<dbReference type="SUPFAM" id="SSF48452">
    <property type="entry name" value="TPR-like"/>
    <property type="match status" value="1"/>
</dbReference>
<dbReference type="PANTHER" id="PTHR46797:SF1">
    <property type="entry name" value="METHYLPHOSPHONATE SYNTHASE"/>
    <property type="match status" value="1"/>
</dbReference>
<evidence type="ECO:0000313" key="5">
    <source>
        <dbReference type="EMBL" id="GGX71952.1"/>
    </source>
</evidence>
<dbReference type="SMART" id="SM00530">
    <property type="entry name" value="HTH_XRE"/>
    <property type="match status" value="1"/>
</dbReference>
<dbReference type="InterPro" id="IPR019734">
    <property type="entry name" value="TPR_rpt"/>
</dbReference>
<dbReference type="InterPro" id="IPR050807">
    <property type="entry name" value="TransReg_Diox_bact_type"/>
</dbReference>
<accession>A0ABQ2Y810</accession>
<keyword evidence="6" id="KW-1185">Reference proteome</keyword>
<dbReference type="EMBL" id="BMUT01000002">
    <property type="protein sequence ID" value="GGX71952.1"/>
    <property type="molecule type" value="Genomic_DNA"/>
</dbReference>
<protein>
    <submittedName>
        <fullName evidence="5">Transcriptional regulator</fullName>
    </submittedName>
</protein>
<dbReference type="InterPro" id="IPR010982">
    <property type="entry name" value="Lambda_DNA-bd_dom_sf"/>
</dbReference>
<evidence type="ECO:0000259" key="4">
    <source>
        <dbReference type="PROSITE" id="PS50943"/>
    </source>
</evidence>
<keyword evidence="1" id="KW-0238">DNA-binding</keyword>
<dbReference type="Gene3D" id="1.25.40.10">
    <property type="entry name" value="Tetratricopeptide repeat domain"/>
    <property type="match status" value="1"/>
</dbReference>
<feature type="region of interest" description="Disordered" evidence="3">
    <location>
        <begin position="66"/>
        <end position="86"/>
    </location>
</feature>
<dbReference type="Pfam" id="PF13560">
    <property type="entry name" value="HTH_31"/>
    <property type="match status" value="1"/>
</dbReference>
<name>A0ABQ2Y810_9ACTN</name>